<evidence type="ECO:0000313" key="3">
    <source>
        <dbReference type="EMBL" id="GAT61650.1"/>
    </source>
</evidence>
<feature type="domain" description="LTD" evidence="2">
    <location>
        <begin position="564"/>
        <end position="695"/>
    </location>
</feature>
<dbReference type="InterPro" id="IPR014755">
    <property type="entry name" value="Cu-Rt/internalin_Ig-like"/>
</dbReference>
<dbReference type="Pfam" id="PF13860">
    <property type="entry name" value="FlgD_ig"/>
    <property type="match status" value="1"/>
</dbReference>
<dbReference type="PROSITE" id="PS51841">
    <property type="entry name" value="LTD"/>
    <property type="match status" value="2"/>
</dbReference>
<sequence>MRKIITFSLLWLTVYSFGQYKDDFSDGEFASNPSWIGTADKFVVSSSQQLQLKAPAASSSAYLSTSSGAIYNASWQFYMKAGLLLTSGNYVNYYLVANSSDLSKALNGYYVMVGSTNKEVALYRQSGTTKTKLVAGVSKRLPTSGSVTEITIRVTRDAAGNWALYSKLPSESVFVLEGTAHDAAFDKSSFSGIYCKYSSTNSQKFVFDDFAVTGSAVLDTVPPSIVSYQLVGDRKLKVVFSEPVSLSGAAVTVPASLGSYAQCFSGDTLTFLFDKPIPRYQTFAVTLDKIVDVAGNFLPKSELSFGLFPTTFGDIVFNEIMCDPSPKVGLPEAEYIELYNRKAFPVDLSGWKLYYGDKPYKISGGKIPANGYLLLCASASVPVMSSYGATATMSSFPSLSATGQLLYLTNEKDSLISFVNYSGSWYKSDFKASGGWSIECMDSENMSGASFNWVASSDASGGTPGRKNSSVAIVKDNVDPHVVAVSYIVPDTLLVVFNKSMLLSDLSVLSHYVLGSGLEMKSAKADFPQGKWVRLALSPAAKTGSLYQLQLSHLRDVNQNLLDEKIMFGVPDSCEYNDLVINEVLSHPKSGGVTFVELYNRSQKVIELKNLWLNRIKSDGRLDVGSPIAPQGRQILPGDYLILTDSQKGVNDFYDCKTESKWNEMSNFVSLPNVSGNVMLVNRAGAVIDSVSYDEKRHDVTIKDPAGVSFERVNHDWASNNPDNWHSCASDAGYATPGYKNSQFRQMSDSATVVKYFWLDNESFTPDNDGLEDMLLLRYKMPDNGYSATVTIYDAMGRRVRQIANNALLGGEGVLVWNGLTDAGKLANAGVYVVYVDAVLPLKGKRQKAKIVCVVAVK</sequence>
<proteinExistence type="predicted"/>
<dbReference type="SUPFAM" id="SSF74853">
    <property type="entry name" value="Lamin A/C globular tail domain"/>
    <property type="match status" value="1"/>
</dbReference>
<protein>
    <submittedName>
        <fullName evidence="3">FlgD Ig-like domain-containing protein</fullName>
    </submittedName>
</protein>
<feature type="domain" description="LTD" evidence="2">
    <location>
        <begin position="301"/>
        <end position="420"/>
    </location>
</feature>
<name>A0A170YAX4_9BACT</name>
<evidence type="ECO:0000313" key="4">
    <source>
        <dbReference type="Proteomes" id="UP000076586"/>
    </source>
</evidence>
<dbReference type="RefSeq" id="WP_068701227.1">
    <property type="nucleotide sequence ID" value="NZ_BDCR01000001.1"/>
</dbReference>
<dbReference type="Pfam" id="PF00932">
    <property type="entry name" value="LTD"/>
    <property type="match status" value="2"/>
</dbReference>
<dbReference type="STRING" id="681398.PJIAN_1230"/>
<dbReference type="Proteomes" id="UP000076586">
    <property type="component" value="Unassembled WGS sequence"/>
</dbReference>
<reference evidence="4" key="1">
    <citation type="submission" date="2016-04" db="EMBL/GenBank/DDBJ databases">
        <title>Draft genome sequence of Paludibacter jiangxiensis strain NM7.</title>
        <authorList>
            <person name="Qiu Y."/>
            <person name="Matsuura N."/>
            <person name="Ohashi A."/>
            <person name="Tourlousse M.D."/>
            <person name="Sekiguchi Y."/>
        </authorList>
    </citation>
    <scope>NUCLEOTIDE SEQUENCE [LARGE SCALE GENOMIC DNA]</scope>
    <source>
        <strain evidence="4">NM7</strain>
    </source>
</reference>
<dbReference type="Gene3D" id="2.60.40.4070">
    <property type="match status" value="1"/>
</dbReference>
<dbReference type="InterPro" id="IPR001322">
    <property type="entry name" value="Lamin_tail_dom"/>
</dbReference>
<keyword evidence="1" id="KW-0732">Signal</keyword>
<organism evidence="3 4">
    <name type="scientific">Paludibacter jiangxiensis</name>
    <dbReference type="NCBI Taxonomy" id="681398"/>
    <lineage>
        <taxon>Bacteria</taxon>
        <taxon>Pseudomonadati</taxon>
        <taxon>Bacteroidota</taxon>
        <taxon>Bacteroidia</taxon>
        <taxon>Bacteroidales</taxon>
        <taxon>Paludibacteraceae</taxon>
        <taxon>Paludibacter</taxon>
    </lineage>
</organism>
<evidence type="ECO:0000259" key="2">
    <source>
        <dbReference type="PROSITE" id="PS51841"/>
    </source>
</evidence>
<accession>A0A170YAX4</accession>
<comment type="caution">
    <text evidence="3">The sequence shown here is derived from an EMBL/GenBank/DDBJ whole genome shotgun (WGS) entry which is preliminary data.</text>
</comment>
<dbReference type="AlphaFoldDB" id="A0A170YAX4"/>
<dbReference type="InterPro" id="IPR036415">
    <property type="entry name" value="Lamin_tail_dom_sf"/>
</dbReference>
<reference evidence="4" key="2">
    <citation type="journal article" date="2017" name="Genome Announc.">
        <title>Draft genome sequence of Paludibacter jiangxiensis NM7(T), a propionate-producing fermentative bacterium.</title>
        <authorList>
            <person name="Qiu Y.-L."/>
            <person name="Tourlousse D.M."/>
            <person name="Matsuura N."/>
            <person name="Ohashi A."/>
            <person name="Sekiguchi Y."/>
        </authorList>
    </citation>
    <scope>NUCLEOTIDE SEQUENCE [LARGE SCALE GENOMIC DNA]</scope>
    <source>
        <strain evidence="4">NM7</strain>
    </source>
</reference>
<evidence type="ECO:0000256" key="1">
    <source>
        <dbReference type="ARBA" id="ARBA00022729"/>
    </source>
</evidence>
<keyword evidence="4" id="KW-1185">Reference proteome</keyword>
<dbReference type="Gene3D" id="2.60.40.1220">
    <property type="match status" value="1"/>
</dbReference>
<dbReference type="EMBL" id="BDCR01000001">
    <property type="protein sequence ID" value="GAT61650.1"/>
    <property type="molecule type" value="Genomic_DNA"/>
</dbReference>
<dbReference type="InterPro" id="IPR025965">
    <property type="entry name" value="FlgD/Vpr_Ig-like"/>
</dbReference>
<gene>
    <name evidence="3" type="ORF">PJIAN_1230</name>
</gene>
<dbReference type="OrthoDB" id="9758406at2"/>